<evidence type="ECO:0000256" key="2">
    <source>
        <dbReference type="ARBA" id="ARBA00023002"/>
    </source>
</evidence>
<evidence type="ECO:0000259" key="3">
    <source>
        <dbReference type="Pfam" id="PF00171"/>
    </source>
</evidence>
<dbReference type="InterPro" id="IPR015590">
    <property type="entry name" value="Aldehyde_DH_dom"/>
</dbReference>
<dbReference type="Proteomes" id="UP000525078">
    <property type="component" value="Unassembled WGS sequence"/>
</dbReference>
<dbReference type="AlphaFoldDB" id="A0A7J6GET7"/>
<accession>A0A7J6GET7</accession>
<evidence type="ECO:0000256" key="1">
    <source>
        <dbReference type="ARBA" id="ARBA00009986"/>
    </source>
</evidence>
<evidence type="ECO:0000313" key="4">
    <source>
        <dbReference type="EMBL" id="KAF4381352.1"/>
    </source>
</evidence>
<keyword evidence="2" id="KW-0560">Oxidoreductase</keyword>
<dbReference type="EMBL" id="JAATIP010000061">
    <property type="protein sequence ID" value="KAF4381352.1"/>
    <property type="molecule type" value="Genomic_DNA"/>
</dbReference>
<dbReference type="InterPro" id="IPR016162">
    <property type="entry name" value="Ald_DH_N"/>
</dbReference>
<dbReference type="InterPro" id="IPR016161">
    <property type="entry name" value="Ald_DH/histidinol_DH"/>
</dbReference>
<proteinExistence type="inferred from homology"/>
<dbReference type="InterPro" id="IPR008962">
    <property type="entry name" value="PapD-like_sf"/>
</dbReference>
<dbReference type="Gene3D" id="3.40.605.10">
    <property type="entry name" value="Aldehyde Dehydrogenase, Chain A, domain 1"/>
    <property type="match status" value="1"/>
</dbReference>
<dbReference type="Pfam" id="PF00171">
    <property type="entry name" value="Aldedh"/>
    <property type="match status" value="1"/>
</dbReference>
<comment type="similarity">
    <text evidence="1">Belongs to the aldehyde dehydrogenase family.</text>
</comment>
<dbReference type="GO" id="GO:0005737">
    <property type="term" value="C:cytoplasm"/>
    <property type="evidence" value="ECO:0007669"/>
    <property type="project" value="TreeGrafter"/>
</dbReference>
<organism evidence="4 5">
    <name type="scientific">Cannabis sativa</name>
    <name type="common">Hemp</name>
    <name type="synonym">Marijuana</name>
    <dbReference type="NCBI Taxonomy" id="3483"/>
    <lineage>
        <taxon>Eukaryota</taxon>
        <taxon>Viridiplantae</taxon>
        <taxon>Streptophyta</taxon>
        <taxon>Embryophyta</taxon>
        <taxon>Tracheophyta</taxon>
        <taxon>Spermatophyta</taxon>
        <taxon>Magnoliopsida</taxon>
        <taxon>eudicotyledons</taxon>
        <taxon>Gunneridae</taxon>
        <taxon>Pentapetalae</taxon>
        <taxon>rosids</taxon>
        <taxon>fabids</taxon>
        <taxon>Rosales</taxon>
        <taxon>Cannabaceae</taxon>
        <taxon>Cannabis</taxon>
    </lineage>
</organism>
<dbReference type="PANTHER" id="PTHR43570:SF17">
    <property type="entry name" value="ALDEHYDE DEHYDROGENASE FAMILY 3 MEMBER F1"/>
    <property type="match status" value="1"/>
</dbReference>
<comment type="caution">
    <text evidence="4">The sequence shown here is derived from an EMBL/GenBank/DDBJ whole genome shotgun (WGS) entry which is preliminary data.</text>
</comment>
<evidence type="ECO:0000313" key="5">
    <source>
        <dbReference type="Proteomes" id="UP000525078"/>
    </source>
</evidence>
<protein>
    <recommendedName>
        <fullName evidence="3">Aldehyde dehydrogenase domain-containing protein</fullName>
    </recommendedName>
</protein>
<name>A0A7J6GET7_CANSA</name>
<dbReference type="InterPro" id="IPR012394">
    <property type="entry name" value="Aldehyde_DH_NAD(P)"/>
</dbReference>
<dbReference type="PANTHER" id="PTHR43570">
    <property type="entry name" value="ALDEHYDE DEHYDROGENASE"/>
    <property type="match status" value="1"/>
</dbReference>
<dbReference type="InterPro" id="IPR016163">
    <property type="entry name" value="Ald_DH_C"/>
</dbReference>
<dbReference type="SUPFAM" id="SSF53720">
    <property type="entry name" value="ALDH-like"/>
    <property type="match status" value="1"/>
</dbReference>
<dbReference type="SUPFAM" id="SSF49354">
    <property type="entry name" value="PapD-like"/>
    <property type="match status" value="1"/>
</dbReference>
<reference evidence="4 5" key="1">
    <citation type="journal article" date="2020" name="bioRxiv">
        <title>Sequence and annotation of 42 cannabis genomes reveals extensive copy number variation in cannabinoid synthesis and pathogen resistance genes.</title>
        <authorList>
            <person name="Mckernan K.J."/>
            <person name="Helbert Y."/>
            <person name="Kane L.T."/>
            <person name="Ebling H."/>
            <person name="Zhang L."/>
            <person name="Liu B."/>
            <person name="Eaton Z."/>
            <person name="Mclaughlin S."/>
            <person name="Kingan S."/>
            <person name="Baybayan P."/>
            <person name="Concepcion G."/>
            <person name="Jordan M."/>
            <person name="Riva A."/>
            <person name="Barbazuk W."/>
            <person name="Harkins T."/>
        </authorList>
    </citation>
    <scope>NUCLEOTIDE SEQUENCE [LARGE SCALE GENOMIC DNA]</scope>
    <source>
        <strain evidence="5">cv. Jamaican Lion 4</strain>
        <tissue evidence="4">Leaf</tissue>
    </source>
</reference>
<sequence length="341" mass="38657">MGLYELRRSPNSGRVYGEPPWVLRPPNVRVIEECGSWLVANLTQRTLGRHCRLGAKKVQTKLVTNFLLLLLLLTTMPNNYKKNKESFDYDAYIGNHNEKLKQYEADYIRRLMAKYFTKKDLYGALALDQLIGAISAGNAVVLKPSNHALACSSVLANLIPLYMDSKAIQVIEGGPQICEKFLLHKWDKIFFTGCSEKNSWSNVGACSGKACIAVDYLLVEANFAPTVIEMLKKTIKIFYGEKPIESKSIARIVNQRHFERLTGFLKDPHVPVTMQAQKEAPADMQCKDKFLLQSVKVNDGVAGKDINAEMFNKEEGHIVEECKKDLYFFKMKKYETDDSNI</sequence>
<dbReference type="Gene3D" id="3.40.309.10">
    <property type="entry name" value="Aldehyde Dehydrogenase, Chain A, domain 2"/>
    <property type="match status" value="1"/>
</dbReference>
<gene>
    <name evidence="4" type="ORF">F8388_026451</name>
</gene>
<dbReference type="GO" id="GO:0006081">
    <property type="term" value="P:aldehyde metabolic process"/>
    <property type="evidence" value="ECO:0007669"/>
    <property type="project" value="InterPro"/>
</dbReference>
<feature type="domain" description="Aldehyde dehydrogenase" evidence="3">
    <location>
        <begin position="125"/>
        <end position="194"/>
    </location>
</feature>
<dbReference type="GO" id="GO:0004029">
    <property type="term" value="F:aldehyde dehydrogenase (NAD+) activity"/>
    <property type="evidence" value="ECO:0007669"/>
    <property type="project" value="TreeGrafter"/>
</dbReference>